<gene>
    <name evidence="1" type="ORF">Bpfe_016031</name>
</gene>
<dbReference type="Proteomes" id="UP001233172">
    <property type="component" value="Unassembled WGS sequence"/>
</dbReference>
<reference evidence="1" key="1">
    <citation type="journal article" date="2023" name="PLoS Negl. Trop. Dis.">
        <title>A genome sequence for Biomphalaria pfeifferi, the major vector snail for the human-infecting parasite Schistosoma mansoni.</title>
        <authorList>
            <person name="Bu L."/>
            <person name="Lu L."/>
            <person name="Laidemitt M.R."/>
            <person name="Zhang S.M."/>
            <person name="Mutuku M."/>
            <person name="Mkoji G."/>
            <person name="Steinauer M."/>
            <person name="Loker E.S."/>
        </authorList>
    </citation>
    <scope>NUCLEOTIDE SEQUENCE</scope>
    <source>
        <strain evidence="1">KasaAsao</strain>
    </source>
</reference>
<feature type="non-terminal residue" evidence="1">
    <location>
        <position position="78"/>
    </location>
</feature>
<name>A0AAD8F7R8_BIOPF</name>
<comment type="caution">
    <text evidence="1">The sequence shown here is derived from an EMBL/GenBank/DDBJ whole genome shotgun (WGS) entry which is preliminary data.</text>
</comment>
<dbReference type="AlphaFoldDB" id="A0AAD8F7R8"/>
<dbReference type="EMBL" id="JASAOG010000077">
    <property type="protein sequence ID" value="KAK0054455.1"/>
    <property type="molecule type" value="Genomic_DNA"/>
</dbReference>
<evidence type="ECO:0000313" key="1">
    <source>
        <dbReference type="EMBL" id="KAK0054455.1"/>
    </source>
</evidence>
<organism evidence="1 2">
    <name type="scientific">Biomphalaria pfeifferi</name>
    <name type="common">Bloodfluke planorb</name>
    <name type="synonym">Freshwater snail</name>
    <dbReference type="NCBI Taxonomy" id="112525"/>
    <lineage>
        <taxon>Eukaryota</taxon>
        <taxon>Metazoa</taxon>
        <taxon>Spiralia</taxon>
        <taxon>Lophotrochozoa</taxon>
        <taxon>Mollusca</taxon>
        <taxon>Gastropoda</taxon>
        <taxon>Heterobranchia</taxon>
        <taxon>Euthyneura</taxon>
        <taxon>Panpulmonata</taxon>
        <taxon>Hygrophila</taxon>
        <taxon>Lymnaeoidea</taxon>
        <taxon>Planorbidae</taxon>
        <taxon>Biomphalaria</taxon>
    </lineage>
</organism>
<evidence type="ECO:0000313" key="2">
    <source>
        <dbReference type="Proteomes" id="UP001233172"/>
    </source>
</evidence>
<proteinExistence type="predicted"/>
<keyword evidence="2" id="KW-1185">Reference proteome</keyword>
<sequence length="78" mass="9046">MWTRKSSYVTALSRWNYSIKLVTLGVMAAYFFSADVARAFEVFFLMAYIRVMNGMWSNAVPSAHQSYYEISVPCDRLQ</sequence>
<accession>A0AAD8F7R8</accession>
<protein>
    <submittedName>
        <fullName evidence="1">Uncharacterized protein</fullName>
    </submittedName>
</protein>
<reference evidence="1" key="2">
    <citation type="submission" date="2023-04" db="EMBL/GenBank/DDBJ databases">
        <authorList>
            <person name="Bu L."/>
            <person name="Lu L."/>
            <person name="Laidemitt M.R."/>
            <person name="Zhang S.M."/>
            <person name="Mutuku M."/>
            <person name="Mkoji G."/>
            <person name="Steinauer M."/>
            <person name="Loker E.S."/>
        </authorList>
    </citation>
    <scope>NUCLEOTIDE SEQUENCE</scope>
    <source>
        <strain evidence="1">KasaAsao</strain>
        <tissue evidence="1">Whole Snail</tissue>
    </source>
</reference>